<feature type="transmembrane region" description="Helical" evidence="5">
    <location>
        <begin position="66"/>
        <end position="89"/>
    </location>
</feature>
<keyword evidence="2 5" id="KW-0812">Transmembrane</keyword>
<proteinExistence type="predicted"/>
<organism evidence="6">
    <name type="scientific">Tetraodon nigroviridis</name>
    <name type="common">Spotted green pufferfish</name>
    <name type="synonym">Chelonodon nigroviridis</name>
    <dbReference type="NCBI Taxonomy" id="99883"/>
    <lineage>
        <taxon>Eukaryota</taxon>
        <taxon>Metazoa</taxon>
        <taxon>Chordata</taxon>
        <taxon>Craniata</taxon>
        <taxon>Vertebrata</taxon>
        <taxon>Euteleostomi</taxon>
        <taxon>Actinopterygii</taxon>
        <taxon>Neopterygii</taxon>
        <taxon>Teleostei</taxon>
        <taxon>Neoteleostei</taxon>
        <taxon>Acanthomorphata</taxon>
        <taxon>Eupercaria</taxon>
        <taxon>Tetraodontiformes</taxon>
        <taxon>Tetradontoidea</taxon>
        <taxon>Tetraodontidae</taxon>
        <taxon>Tetraodon</taxon>
    </lineage>
</organism>
<sequence length="98" mass="11170">GGALPYIPQYQEIQRSGTSEGFSTRVCLVLLTANILRIFFCVKMVLMWTAGDLFKTTYFLMNRSPAQFWLCGLVQIFIDVAILLQVLLYSRDTRVKLG</sequence>
<keyword evidence="3 5" id="KW-1133">Transmembrane helix</keyword>
<dbReference type="Gene3D" id="1.20.1280.290">
    <property type="match status" value="1"/>
</dbReference>
<evidence type="ECO:0000256" key="4">
    <source>
        <dbReference type="ARBA" id="ARBA00023136"/>
    </source>
</evidence>
<gene>
    <name evidence="6" type="ORF">GSTENG00016751001</name>
</gene>
<dbReference type="GO" id="GO:0016020">
    <property type="term" value="C:membrane"/>
    <property type="evidence" value="ECO:0007669"/>
    <property type="project" value="UniProtKB-SubCell"/>
</dbReference>
<dbReference type="GO" id="GO:0005802">
    <property type="term" value="C:trans-Golgi network"/>
    <property type="evidence" value="ECO:0007669"/>
    <property type="project" value="TreeGrafter"/>
</dbReference>
<dbReference type="PANTHER" id="PTHR14856:SF11">
    <property type="entry name" value="PQ-LOOP REPEAT-CONTAINING PROTEIN 1 ISOFORM X1"/>
    <property type="match status" value="1"/>
</dbReference>
<keyword evidence="4 5" id="KW-0472">Membrane</keyword>
<accession>Q4SKF0</accession>
<reference evidence="6" key="1">
    <citation type="journal article" date="2004" name="Nature">
        <title>Genome duplication in the teleost fish Tetraodon nigroviridis reveals the early vertebrate proto-karyotype.</title>
        <authorList>
            <person name="Jaillon O."/>
            <person name="Aury J.-M."/>
            <person name="Brunet F."/>
            <person name="Petit J.-L."/>
            <person name="Stange-Thomann N."/>
            <person name="Mauceli E."/>
            <person name="Bouneau L."/>
            <person name="Fischer C."/>
            <person name="Ozouf-Costaz C."/>
            <person name="Bernot A."/>
            <person name="Nicaud S."/>
            <person name="Jaffe D."/>
            <person name="Fisher S."/>
            <person name="Lutfalla G."/>
            <person name="Dossat C."/>
            <person name="Segurens B."/>
            <person name="Dasilva C."/>
            <person name="Salanoubat M."/>
            <person name="Levy M."/>
            <person name="Boudet N."/>
            <person name="Castellano S."/>
            <person name="Anthouard V."/>
            <person name="Jubin C."/>
            <person name="Castelli V."/>
            <person name="Katinka M."/>
            <person name="Vacherie B."/>
            <person name="Biemont C."/>
            <person name="Skalli Z."/>
            <person name="Cattolico L."/>
            <person name="Poulain J."/>
            <person name="De Berardinis V."/>
            <person name="Cruaud C."/>
            <person name="Duprat S."/>
            <person name="Brottier P."/>
            <person name="Coutanceau J.-P."/>
            <person name="Gouzy J."/>
            <person name="Parra G."/>
            <person name="Lardier G."/>
            <person name="Chapple C."/>
            <person name="McKernan K.J."/>
            <person name="McEwan P."/>
            <person name="Bosak S."/>
            <person name="Kellis M."/>
            <person name="Volff J.-N."/>
            <person name="Guigo R."/>
            <person name="Zody M.C."/>
            <person name="Mesirov J."/>
            <person name="Lindblad-Toh K."/>
            <person name="Birren B."/>
            <person name="Nusbaum C."/>
            <person name="Kahn D."/>
            <person name="Robinson-Rechavi M."/>
            <person name="Laudet V."/>
            <person name="Schachter V."/>
            <person name="Quetier F."/>
            <person name="Saurin W."/>
            <person name="Scarpelli C."/>
            <person name="Wincker P."/>
            <person name="Lander E.S."/>
            <person name="Weissenbach J."/>
            <person name="Roest Crollius H."/>
        </authorList>
    </citation>
    <scope>NUCLEOTIDE SEQUENCE [LARGE SCALE GENOMIC DNA]</scope>
</reference>
<dbReference type="GO" id="GO:0045332">
    <property type="term" value="P:phospholipid translocation"/>
    <property type="evidence" value="ECO:0007669"/>
    <property type="project" value="TreeGrafter"/>
</dbReference>
<reference evidence="6" key="2">
    <citation type="submission" date="2004-02" db="EMBL/GenBank/DDBJ databases">
        <authorList>
            <consortium name="Genoscope"/>
            <consortium name="Whitehead Institute Centre for Genome Research"/>
        </authorList>
    </citation>
    <scope>NUCLEOTIDE SEQUENCE</scope>
</reference>
<dbReference type="PANTHER" id="PTHR14856">
    <property type="entry name" value="PQ-LOOP REPEAT-CONTAINING PROTEIN 1-LIKE PROTEIN"/>
    <property type="match status" value="1"/>
</dbReference>
<dbReference type="InterPro" id="IPR006603">
    <property type="entry name" value="PQ-loop_rpt"/>
</dbReference>
<evidence type="ECO:0000256" key="2">
    <source>
        <dbReference type="ARBA" id="ARBA00022692"/>
    </source>
</evidence>
<dbReference type="InterPro" id="IPR052241">
    <property type="entry name" value="SLC66/Scramblase_ANY1"/>
</dbReference>
<dbReference type="OrthoDB" id="292213at2759"/>
<name>Q4SKF0_TETNG</name>
<evidence type="ECO:0000256" key="5">
    <source>
        <dbReference type="SAM" id="Phobius"/>
    </source>
</evidence>
<protein>
    <submittedName>
        <fullName evidence="6">Chromosome 13 SCAF14566, whole genome shotgun sequence</fullName>
    </submittedName>
</protein>
<dbReference type="EMBL" id="CAAE01014566">
    <property type="protein sequence ID" value="CAF98882.1"/>
    <property type="molecule type" value="Genomic_DNA"/>
</dbReference>
<evidence type="ECO:0000313" key="6">
    <source>
        <dbReference type="EMBL" id="CAF98882.1"/>
    </source>
</evidence>
<dbReference type="GO" id="GO:0005829">
    <property type="term" value="C:cytosol"/>
    <property type="evidence" value="ECO:0007669"/>
    <property type="project" value="GOC"/>
</dbReference>
<feature type="transmembrane region" description="Helical" evidence="5">
    <location>
        <begin position="26"/>
        <end position="46"/>
    </location>
</feature>
<dbReference type="Pfam" id="PF04193">
    <property type="entry name" value="PQ-loop"/>
    <property type="match status" value="1"/>
</dbReference>
<dbReference type="GO" id="GO:0005768">
    <property type="term" value="C:endosome"/>
    <property type="evidence" value="ECO:0007669"/>
    <property type="project" value="TreeGrafter"/>
</dbReference>
<dbReference type="KEGG" id="tng:GSTEN00016751G001"/>
<feature type="non-terminal residue" evidence="6">
    <location>
        <position position="1"/>
    </location>
</feature>
<dbReference type="GO" id="GO:0042147">
    <property type="term" value="P:retrograde transport, endosome to Golgi"/>
    <property type="evidence" value="ECO:0007669"/>
    <property type="project" value="TreeGrafter"/>
</dbReference>
<evidence type="ECO:0000256" key="3">
    <source>
        <dbReference type="ARBA" id="ARBA00022989"/>
    </source>
</evidence>
<comment type="subcellular location">
    <subcellularLocation>
        <location evidence="1">Membrane</location>
        <topology evidence="1">Multi-pass membrane protein</topology>
    </subcellularLocation>
</comment>
<dbReference type="AlphaFoldDB" id="Q4SKF0"/>
<evidence type="ECO:0000256" key="1">
    <source>
        <dbReference type="ARBA" id="ARBA00004141"/>
    </source>
</evidence>